<dbReference type="InterPro" id="IPR046748">
    <property type="entry name" value="HipA_2"/>
</dbReference>
<dbReference type="Proteomes" id="UP000036102">
    <property type="component" value="Unassembled WGS sequence"/>
</dbReference>
<accession>A0A0J7JBT7</accession>
<proteinExistence type="predicted"/>
<dbReference type="PATRIC" id="fig|1658765.3.peg.1471"/>
<comment type="caution">
    <text evidence="2">The sequence shown here is derived from an EMBL/GenBank/DDBJ whole genome shotgun (WGS) entry which is preliminary data.</text>
</comment>
<dbReference type="OrthoDB" id="9128719at2"/>
<dbReference type="Pfam" id="PF20613">
    <property type="entry name" value="HipA_2"/>
    <property type="match status" value="1"/>
</dbReference>
<keyword evidence="3" id="KW-1185">Reference proteome</keyword>
<protein>
    <recommendedName>
        <fullName evidence="1">HipA-like kinase domain-containing protein</fullName>
    </recommendedName>
</protein>
<evidence type="ECO:0000313" key="3">
    <source>
        <dbReference type="Proteomes" id="UP000036102"/>
    </source>
</evidence>
<dbReference type="EMBL" id="LFBU01000001">
    <property type="protein sequence ID" value="KMQ75276.1"/>
    <property type="molecule type" value="Genomic_DNA"/>
</dbReference>
<name>A0A0J7JBT7_9GAMM</name>
<feature type="domain" description="HipA-like kinase" evidence="1">
    <location>
        <begin position="39"/>
        <end position="158"/>
    </location>
</feature>
<evidence type="ECO:0000259" key="1">
    <source>
        <dbReference type="Pfam" id="PF20613"/>
    </source>
</evidence>
<reference evidence="2 3" key="1">
    <citation type="submission" date="2015-06" db="EMBL/GenBank/DDBJ databases">
        <title>Marinobacter subterrani, a genetically tractable neutrophilic iron-oxidizing strain isolated from the Soudan Iron Mine.</title>
        <authorList>
            <person name="Bonis B.M."/>
            <person name="Gralnick J.A."/>
        </authorList>
    </citation>
    <scope>NUCLEOTIDE SEQUENCE [LARGE SCALE GENOMIC DNA]</scope>
    <source>
        <strain evidence="2 3">JG233</strain>
    </source>
</reference>
<organism evidence="2 3">
    <name type="scientific">Marinobacter subterrani</name>
    <dbReference type="NCBI Taxonomy" id="1658765"/>
    <lineage>
        <taxon>Bacteria</taxon>
        <taxon>Pseudomonadati</taxon>
        <taxon>Pseudomonadota</taxon>
        <taxon>Gammaproteobacteria</taxon>
        <taxon>Pseudomonadales</taxon>
        <taxon>Marinobacteraceae</taxon>
        <taxon>Marinobacter</taxon>
    </lineage>
</organism>
<gene>
    <name evidence="2" type="ORF">Msub_11477</name>
</gene>
<dbReference type="AlphaFoldDB" id="A0A0J7JBT7"/>
<evidence type="ECO:0000313" key="2">
    <source>
        <dbReference type="EMBL" id="KMQ75276.1"/>
    </source>
</evidence>
<dbReference type="STRING" id="1658765.Msub_11477"/>
<sequence length="249" mass="27815">MQPIGFATLYTEPRRLEGLDNVSEVWVADALTHEGDRRLYVKKTTKEEILAECLASLLATELGLPVSRAYIVRDPGDLLGGGYFSGSEDAGAPSIKQWLNRHDPVVVQMLSSWDKLHEVALFDEWIANPDRHGGNLLWGGEDNWVLIDHALSLWSTLKEPKADLPCENILAGCIRDWEGDLGPARMHRNSGPFAARCRQIDPEEIQIASQSEYIGMYERCRDTLSSLETRLSKMPALLARHGNQLGLLP</sequence>
<dbReference type="RefSeq" id="WP_048495402.1">
    <property type="nucleotide sequence ID" value="NZ_LFBU01000001.1"/>
</dbReference>